<feature type="transmembrane region" description="Helical" evidence="1">
    <location>
        <begin position="20"/>
        <end position="38"/>
    </location>
</feature>
<evidence type="ECO:0000256" key="1">
    <source>
        <dbReference type="SAM" id="Phobius"/>
    </source>
</evidence>
<keyword evidence="1" id="KW-1133">Transmembrane helix</keyword>
<feature type="transmembrane region" description="Helical" evidence="1">
    <location>
        <begin position="73"/>
        <end position="93"/>
    </location>
</feature>
<name>A0A4U8TT74_9HELI</name>
<dbReference type="EMBL" id="JRMQ02000001">
    <property type="protein sequence ID" value="TLE03466.1"/>
    <property type="molecule type" value="Genomic_DNA"/>
</dbReference>
<keyword evidence="1" id="KW-0472">Membrane</keyword>
<gene>
    <name evidence="2" type="ORF">LS65_001485</name>
</gene>
<organism evidence="2 3">
    <name type="scientific">Helicobacter japonicus</name>
    <dbReference type="NCBI Taxonomy" id="425400"/>
    <lineage>
        <taxon>Bacteria</taxon>
        <taxon>Pseudomonadati</taxon>
        <taxon>Campylobacterota</taxon>
        <taxon>Epsilonproteobacteria</taxon>
        <taxon>Campylobacterales</taxon>
        <taxon>Helicobacteraceae</taxon>
        <taxon>Helicobacter</taxon>
    </lineage>
</organism>
<dbReference type="Proteomes" id="UP000029707">
    <property type="component" value="Unassembled WGS sequence"/>
</dbReference>
<feature type="transmembrane region" description="Helical" evidence="1">
    <location>
        <begin position="135"/>
        <end position="156"/>
    </location>
</feature>
<feature type="transmembrane region" description="Helical" evidence="1">
    <location>
        <begin position="44"/>
        <end position="61"/>
    </location>
</feature>
<proteinExistence type="predicted"/>
<dbReference type="AlphaFoldDB" id="A0A4U8TT74"/>
<feature type="transmembrane region" description="Helical" evidence="1">
    <location>
        <begin position="163"/>
        <end position="184"/>
    </location>
</feature>
<keyword evidence="1" id="KW-0812">Transmembrane</keyword>
<reference evidence="2 3" key="1">
    <citation type="journal article" date="2014" name="Genome Announc.">
        <title>Draft genome sequences of eight enterohepatic helicobacter species isolated from both laboratory and wild rodents.</title>
        <authorList>
            <person name="Sheh A."/>
            <person name="Shen Z."/>
            <person name="Fox J.G."/>
        </authorList>
    </citation>
    <scope>NUCLEOTIDE SEQUENCE [LARGE SCALE GENOMIC DNA]</scope>
    <source>
        <strain evidence="2 3">MIT 01-6451</strain>
    </source>
</reference>
<dbReference type="STRING" id="425400.LS65_03655"/>
<accession>A0A4U8TT74</accession>
<evidence type="ECO:0000313" key="2">
    <source>
        <dbReference type="EMBL" id="TLE03466.1"/>
    </source>
</evidence>
<dbReference type="OrthoDB" id="5327730at2"/>
<evidence type="ECO:0000313" key="3">
    <source>
        <dbReference type="Proteomes" id="UP000029707"/>
    </source>
</evidence>
<keyword evidence="3" id="KW-1185">Reference proteome</keyword>
<comment type="caution">
    <text evidence="2">The sequence shown here is derived from an EMBL/GenBank/DDBJ whole genome shotgun (WGS) entry which is preliminary data.</text>
</comment>
<dbReference type="RefSeq" id="WP_034361348.1">
    <property type="nucleotide sequence ID" value="NZ_CAJUDB010000012.1"/>
</dbReference>
<protein>
    <submittedName>
        <fullName evidence="2">Uncharacterized protein</fullName>
    </submittedName>
</protein>
<sequence>MFDFSVDYKDTKPFSSFQYVCLYLAIVPLFLINLYWRLYHIPQIPNWLTSLGIAAIVILVLQKGRLCKAGMLMSYIWIISCCVYSLLFLNGIIVNDEQSIEWFVEQLFNDRIFDEERIEMGITNLPAFQEYVMNIYIYGEIGAILWCVIGLFVIFLRTIQKILPALFLISLILLPVIFFGAMSFV</sequence>